<sequence>MERRFVLVGSKSSEIRRSPNHGDDLALMATILKARKT</sequence>
<keyword evidence="2" id="KW-1185">Reference proteome</keyword>
<organism evidence="1 2">
    <name type="scientific">Nelumbo nucifera</name>
    <name type="common">Sacred lotus</name>
    <dbReference type="NCBI Taxonomy" id="4432"/>
    <lineage>
        <taxon>Eukaryota</taxon>
        <taxon>Viridiplantae</taxon>
        <taxon>Streptophyta</taxon>
        <taxon>Embryophyta</taxon>
        <taxon>Tracheophyta</taxon>
        <taxon>Spermatophyta</taxon>
        <taxon>Magnoliopsida</taxon>
        <taxon>Proteales</taxon>
        <taxon>Nelumbonaceae</taxon>
        <taxon>Nelumbo</taxon>
    </lineage>
</organism>
<protein>
    <submittedName>
        <fullName evidence="1">Uncharacterized protein</fullName>
    </submittedName>
</protein>
<proteinExistence type="predicted"/>
<accession>A0A822YJI6</accession>
<evidence type="ECO:0000313" key="1">
    <source>
        <dbReference type="EMBL" id="DAD34354.1"/>
    </source>
</evidence>
<evidence type="ECO:0000313" key="2">
    <source>
        <dbReference type="Proteomes" id="UP000607653"/>
    </source>
</evidence>
<reference evidence="1 2" key="1">
    <citation type="journal article" date="2020" name="Mol. Biol. Evol.">
        <title>Distinct Expression and Methylation Patterns for Genes with Different Fates following a Single Whole-Genome Duplication in Flowering Plants.</title>
        <authorList>
            <person name="Shi T."/>
            <person name="Rahmani R.S."/>
            <person name="Gugger P.F."/>
            <person name="Wang M."/>
            <person name="Li H."/>
            <person name="Zhang Y."/>
            <person name="Li Z."/>
            <person name="Wang Q."/>
            <person name="Van de Peer Y."/>
            <person name="Marchal K."/>
            <person name="Chen J."/>
        </authorList>
    </citation>
    <scope>NUCLEOTIDE SEQUENCE [LARGE SCALE GENOMIC DNA]</scope>
    <source>
        <tissue evidence="1">Leaf</tissue>
    </source>
</reference>
<comment type="caution">
    <text evidence="1">The sequence shown here is derived from an EMBL/GenBank/DDBJ whole genome shotgun (WGS) entry which is preliminary data.</text>
</comment>
<dbReference type="EMBL" id="DUZY01000004">
    <property type="protein sequence ID" value="DAD34354.1"/>
    <property type="molecule type" value="Genomic_DNA"/>
</dbReference>
<gene>
    <name evidence="1" type="ORF">HUJ06_004994</name>
</gene>
<dbReference type="Proteomes" id="UP000607653">
    <property type="component" value="Unassembled WGS sequence"/>
</dbReference>
<name>A0A822YJI6_NELNU</name>
<dbReference type="AlphaFoldDB" id="A0A822YJI6"/>